<reference evidence="1 2" key="1">
    <citation type="submission" date="2017-09" db="EMBL/GenBank/DDBJ databases">
        <authorList>
            <person name="Ehlers B."/>
            <person name="Leendertz F.H."/>
        </authorList>
    </citation>
    <scope>NUCLEOTIDE SEQUENCE [LARGE SCALE GENOMIC DNA]</scope>
    <source>
        <strain evidence="1 2">DSM 16848</strain>
    </source>
</reference>
<protein>
    <submittedName>
        <fullName evidence="1">Uncharacterized protein</fullName>
    </submittedName>
</protein>
<evidence type="ECO:0000313" key="1">
    <source>
        <dbReference type="EMBL" id="SOD65054.1"/>
    </source>
</evidence>
<proteinExistence type="predicted"/>
<dbReference type="AlphaFoldDB" id="A0A286E2D8"/>
<organism evidence="1 2">
    <name type="scientific">Alysiella filiformis DSM 16848</name>
    <dbReference type="NCBI Taxonomy" id="1120981"/>
    <lineage>
        <taxon>Bacteria</taxon>
        <taxon>Pseudomonadati</taxon>
        <taxon>Pseudomonadota</taxon>
        <taxon>Betaproteobacteria</taxon>
        <taxon>Neisseriales</taxon>
        <taxon>Neisseriaceae</taxon>
        <taxon>Alysiella</taxon>
    </lineage>
</organism>
<dbReference type="Proteomes" id="UP000219669">
    <property type="component" value="Unassembled WGS sequence"/>
</dbReference>
<evidence type="ECO:0000313" key="2">
    <source>
        <dbReference type="Proteomes" id="UP000219669"/>
    </source>
</evidence>
<keyword evidence="2" id="KW-1185">Reference proteome</keyword>
<accession>A0A286E2D8</accession>
<sequence>MGMGNCPAHDFHVVNCCADYSVKFCEIQMFALTMCNFATFLFQAA</sequence>
<dbReference type="EMBL" id="OCNF01000001">
    <property type="protein sequence ID" value="SOD65054.1"/>
    <property type="molecule type" value="Genomic_DNA"/>
</dbReference>
<gene>
    <name evidence="1" type="ORF">SAMN02746062_00177</name>
</gene>
<name>A0A286E2D8_9NEIS</name>